<dbReference type="Pfam" id="PF01082">
    <property type="entry name" value="Cu2_monooxygen"/>
    <property type="match status" value="1"/>
</dbReference>
<evidence type="ECO:0000256" key="3">
    <source>
        <dbReference type="ARBA" id="ARBA00023180"/>
    </source>
</evidence>
<dbReference type="PANTHER" id="PTHR10157:SF23">
    <property type="entry name" value="MOXD1 HOMOLOG 1"/>
    <property type="match status" value="1"/>
</dbReference>
<dbReference type="PANTHER" id="PTHR10157">
    <property type="entry name" value="DOPAMINE BETA HYDROXYLASE RELATED"/>
    <property type="match status" value="1"/>
</dbReference>
<keyword evidence="2" id="KW-1015">Disulfide bond</keyword>
<dbReference type="EMBL" id="OU015566">
    <property type="protein sequence ID" value="CAG5107550.1"/>
    <property type="molecule type" value="Genomic_DNA"/>
</dbReference>
<dbReference type="Gene3D" id="2.60.120.310">
    <property type="entry name" value="Copper type II, ascorbate-dependent monooxygenase, N-terminal domain"/>
    <property type="match status" value="1"/>
</dbReference>
<feature type="region of interest" description="Disordered" evidence="4">
    <location>
        <begin position="608"/>
        <end position="632"/>
    </location>
</feature>
<feature type="compositionally biased region" description="Basic and acidic residues" evidence="4">
    <location>
        <begin position="613"/>
        <end position="623"/>
    </location>
</feature>
<comment type="cofactor">
    <cofactor evidence="1">
        <name>Cu(2+)</name>
        <dbReference type="ChEBI" id="CHEBI:29036"/>
    </cofactor>
</comment>
<evidence type="ECO:0000256" key="4">
    <source>
        <dbReference type="SAM" id="MobiDB-lite"/>
    </source>
</evidence>
<dbReference type="Pfam" id="PF03712">
    <property type="entry name" value="Cu2_monoox_C"/>
    <property type="match status" value="1"/>
</dbReference>
<dbReference type="InterPro" id="IPR024548">
    <property type="entry name" value="Cu2_monoox_C"/>
</dbReference>
<keyword evidence="9" id="KW-1185">Reference proteome</keyword>
<sequence length="653" mass="73879">MRAILLLLGISRALVLEDDLSIEWAVEDETFRIHVQIKDNAKYPFGIGINKREDGISKDSELLWFTNDDFSQKYLSEDGELLSTEQTAWTVNELSDSKMYIIERPACAKTDDFEYVTIDSKTLTLLWSAPGQELTRDSWNSKLIHFQEYGNPPKAGCDPSKEEFCEDYTVKATLTAERTQYWCKLVELPTEPSQMVGFELIAEKSEKYLHHALLYGCSGIPDGDINFDEEFVCGDYTMIHLMKCFHAVAIAAVGSTSFDYPAEAGFPLGPGEMQFAILEVHYDNPFGDSGIEMTSGLQLKMTTNLREQEAGHISVGATWMFYLPPNTASFNLRGTCPHQCIEALTEEDYEMNIFAHSSHSHAYARSMTLSQVRDGEEIKRVVDEPFYNRMYQEYKHTEEIVKINRSDDLIVTCDYSTKNTWVRGGLTQEDEMCYMFLLYYPRIKELSFCTDMAMFEGAMENLGIGEDDFVSTYGRIGHPDELQIDGQNAQPWLNENMMSMSPAKVKEYEKYLQDAEKNPFCTGSWGNVFSIADHRSNESNEGGYEPRAEPEGNEYDDLEPFPEPEPEGGEHGGHMTDLMFDAIGFELLPRPENTCLVNFETTTAALTQDSTDEDKVPKEDSGSTEKPATTTSSAIKTAIPLSVLFLLIAMYFL</sequence>
<accession>A0ABN7SY75</accession>
<evidence type="ECO:0000313" key="8">
    <source>
        <dbReference type="EMBL" id="CAG5107550.1"/>
    </source>
</evidence>
<feature type="domain" description="Copper type II ascorbate-dependent monooxygenase N-terminal" evidence="6">
    <location>
        <begin position="172"/>
        <end position="286"/>
    </location>
</feature>
<evidence type="ECO:0000313" key="9">
    <source>
        <dbReference type="Proteomes" id="UP001158576"/>
    </source>
</evidence>
<feature type="region of interest" description="Disordered" evidence="4">
    <location>
        <begin position="534"/>
        <end position="574"/>
    </location>
</feature>
<feature type="domain" description="Copper type II ascorbate-dependent monooxygenase C-terminal" evidence="7">
    <location>
        <begin position="311"/>
        <end position="452"/>
    </location>
</feature>
<dbReference type="SUPFAM" id="SSF49742">
    <property type="entry name" value="PHM/PNGase F"/>
    <property type="match status" value="2"/>
</dbReference>
<name>A0ABN7SY75_OIKDI</name>
<evidence type="ECO:0000256" key="1">
    <source>
        <dbReference type="ARBA" id="ARBA00001973"/>
    </source>
</evidence>
<dbReference type="InterPro" id="IPR000945">
    <property type="entry name" value="DBH-like"/>
</dbReference>
<dbReference type="InterPro" id="IPR036939">
    <property type="entry name" value="Cu2_ascorb_mOase_N_sf"/>
</dbReference>
<dbReference type="InterPro" id="IPR008977">
    <property type="entry name" value="PHM/PNGase_F_dom_sf"/>
</dbReference>
<keyword evidence="3" id="KW-0325">Glycoprotein</keyword>
<protein>
    <submittedName>
        <fullName evidence="8">Oidioi.mRNA.OKI2018_I69.chr1.g3381.t1.cds</fullName>
    </submittedName>
</protein>
<keyword evidence="5" id="KW-0732">Signal</keyword>
<feature type="chain" id="PRO_5046533174" evidence="5">
    <location>
        <begin position="18"/>
        <end position="653"/>
    </location>
</feature>
<feature type="compositionally biased region" description="Basic and acidic residues" evidence="4">
    <location>
        <begin position="534"/>
        <end position="550"/>
    </location>
</feature>
<dbReference type="Proteomes" id="UP001158576">
    <property type="component" value="Chromosome 1"/>
</dbReference>
<evidence type="ECO:0000256" key="2">
    <source>
        <dbReference type="ARBA" id="ARBA00023157"/>
    </source>
</evidence>
<reference evidence="8 9" key="1">
    <citation type="submission" date="2021-04" db="EMBL/GenBank/DDBJ databases">
        <authorList>
            <person name="Bliznina A."/>
        </authorList>
    </citation>
    <scope>NUCLEOTIDE SEQUENCE [LARGE SCALE GENOMIC DNA]</scope>
</reference>
<evidence type="ECO:0000259" key="7">
    <source>
        <dbReference type="Pfam" id="PF03712"/>
    </source>
</evidence>
<dbReference type="Gene3D" id="2.60.120.230">
    <property type="match status" value="1"/>
</dbReference>
<dbReference type="InterPro" id="IPR000323">
    <property type="entry name" value="Cu2_ascorb_mOase_N"/>
</dbReference>
<organism evidence="8 9">
    <name type="scientific">Oikopleura dioica</name>
    <name type="common">Tunicate</name>
    <dbReference type="NCBI Taxonomy" id="34765"/>
    <lineage>
        <taxon>Eukaryota</taxon>
        <taxon>Metazoa</taxon>
        <taxon>Chordata</taxon>
        <taxon>Tunicata</taxon>
        <taxon>Appendicularia</taxon>
        <taxon>Copelata</taxon>
        <taxon>Oikopleuridae</taxon>
        <taxon>Oikopleura</taxon>
    </lineage>
</organism>
<evidence type="ECO:0000259" key="6">
    <source>
        <dbReference type="Pfam" id="PF01082"/>
    </source>
</evidence>
<dbReference type="InterPro" id="IPR014784">
    <property type="entry name" value="Cu2_ascorb_mOase-like_C"/>
</dbReference>
<proteinExistence type="predicted"/>
<gene>
    <name evidence="8" type="ORF">OKIOD_LOCUS12146</name>
</gene>
<evidence type="ECO:0000256" key="5">
    <source>
        <dbReference type="SAM" id="SignalP"/>
    </source>
</evidence>
<feature type="compositionally biased region" description="Acidic residues" evidence="4">
    <location>
        <begin position="551"/>
        <end position="567"/>
    </location>
</feature>
<feature type="signal peptide" evidence="5">
    <location>
        <begin position="1"/>
        <end position="17"/>
    </location>
</feature>